<organism evidence="13 14">
    <name type="scientific">Kingdonia uniflora</name>
    <dbReference type="NCBI Taxonomy" id="39325"/>
    <lineage>
        <taxon>Eukaryota</taxon>
        <taxon>Viridiplantae</taxon>
        <taxon>Streptophyta</taxon>
        <taxon>Embryophyta</taxon>
        <taxon>Tracheophyta</taxon>
        <taxon>Spermatophyta</taxon>
        <taxon>Magnoliopsida</taxon>
        <taxon>Ranunculales</taxon>
        <taxon>Circaeasteraceae</taxon>
        <taxon>Kingdonia</taxon>
    </lineage>
</organism>
<evidence type="ECO:0000256" key="11">
    <source>
        <dbReference type="SAM" id="MobiDB-lite"/>
    </source>
</evidence>
<evidence type="ECO:0000256" key="2">
    <source>
        <dbReference type="ARBA" id="ARBA00023015"/>
    </source>
</evidence>
<evidence type="ECO:0000313" key="13">
    <source>
        <dbReference type="EMBL" id="KAF6153715.1"/>
    </source>
</evidence>
<feature type="DNA-binding region" description="Homeobox" evidence="8">
    <location>
        <begin position="3"/>
        <end position="62"/>
    </location>
</feature>
<dbReference type="InterPro" id="IPR001356">
    <property type="entry name" value="HD"/>
</dbReference>
<keyword evidence="4 8" id="KW-0371">Homeobox</keyword>
<dbReference type="EMBL" id="JACGCM010001557">
    <property type="protein sequence ID" value="KAF6153715.1"/>
    <property type="molecule type" value="Genomic_DNA"/>
</dbReference>
<dbReference type="PROSITE" id="PS00027">
    <property type="entry name" value="HOMEOBOX_1"/>
    <property type="match status" value="1"/>
</dbReference>
<reference evidence="13 14" key="1">
    <citation type="journal article" date="2020" name="IScience">
        <title>Genome Sequencing of the Endangered Kingdonia uniflora (Circaeasteraceae, Ranunculales) Reveals Potential Mechanisms of Evolutionary Specialization.</title>
        <authorList>
            <person name="Sun Y."/>
            <person name="Deng T."/>
            <person name="Zhang A."/>
            <person name="Moore M.J."/>
            <person name="Landis J.B."/>
            <person name="Lin N."/>
            <person name="Zhang H."/>
            <person name="Zhang X."/>
            <person name="Huang J."/>
            <person name="Zhang X."/>
            <person name="Sun H."/>
            <person name="Wang H."/>
        </authorList>
    </citation>
    <scope>NUCLEOTIDE SEQUENCE [LARGE SCALE GENOMIC DNA]</scope>
    <source>
        <strain evidence="13">TB1705</strain>
        <tissue evidence="13">Leaf</tissue>
    </source>
</reference>
<dbReference type="GO" id="GO:0043565">
    <property type="term" value="F:sequence-specific DNA binding"/>
    <property type="evidence" value="ECO:0007669"/>
    <property type="project" value="InterPro"/>
</dbReference>
<dbReference type="Proteomes" id="UP000541444">
    <property type="component" value="Unassembled WGS sequence"/>
</dbReference>
<dbReference type="SUPFAM" id="SSF46689">
    <property type="entry name" value="Homeodomain-like"/>
    <property type="match status" value="1"/>
</dbReference>
<feature type="domain" description="Homeobox" evidence="12">
    <location>
        <begin position="1"/>
        <end position="61"/>
    </location>
</feature>
<comment type="subcellular location">
    <subcellularLocation>
        <location evidence="1 8 9">Nucleus</location>
    </subcellularLocation>
</comment>
<accession>A0A7J7MFN3</accession>
<dbReference type="PANTHER" id="PTHR24326">
    <property type="entry name" value="HOMEOBOX-LEUCINE ZIPPER PROTEIN"/>
    <property type="match status" value="1"/>
</dbReference>
<dbReference type="InterPro" id="IPR017970">
    <property type="entry name" value="Homeobox_CS"/>
</dbReference>
<keyword evidence="5 10" id="KW-0804">Transcription</keyword>
<comment type="function">
    <text evidence="10">Transcription factor.</text>
</comment>
<dbReference type="InterPro" id="IPR009057">
    <property type="entry name" value="Homeodomain-like_sf"/>
</dbReference>
<dbReference type="InterPro" id="IPR045224">
    <property type="entry name" value="HDZip_class_I_plant"/>
</dbReference>
<comment type="caution">
    <text evidence="13">The sequence shown here is derived from an EMBL/GenBank/DDBJ whole genome shotgun (WGS) entry which is preliminary data.</text>
</comment>
<feature type="region of interest" description="Disordered" evidence="11">
    <location>
        <begin position="107"/>
        <end position="127"/>
    </location>
</feature>
<dbReference type="InterPro" id="IPR000047">
    <property type="entry name" value="HTH_motif"/>
</dbReference>
<evidence type="ECO:0000256" key="5">
    <source>
        <dbReference type="ARBA" id="ARBA00023163"/>
    </source>
</evidence>
<name>A0A7J7MFN3_9MAGN</name>
<dbReference type="PRINTS" id="PR00031">
    <property type="entry name" value="HTHREPRESSR"/>
</dbReference>
<dbReference type="Gene3D" id="1.10.10.60">
    <property type="entry name" value="Homeodomain-like"/>
    <property type="match status" value="1"/>
</dbReference>
<evidence type="ECO:0000313" key="14">
    <source>
        <dbReference type="Proteomes" id="UP000541444"/>
    </source>
</evidence>
<evidence type="ECO:0000256" key="8">
    <source>
        <dbReference type="PROSITE-ProRule" id="PRU00108"/>
    </source>
</evidence>
<keyword evidence="2 10" id="KW-0805">Transcription regulation</keyword>
<comment type="similarity">
    <text evidence="7 10">Belongs to the HD-ZIP homeobox family. Class I subfamily.</text>
</comment>
<dbReference type="GO" id="GO:0000981">
    <property type="term" value="F:DNA-binding transcription factor activity, RNA polymerase II-specific"/>
    <property type="evidence" value="ECO:0007669"/>
    <property type="project" value="UniProtKB-UniRule"/>
</dbReference>
<dbReference type="PROSITE" id="PS50071">
    <property type="entry name" value="HOMEOBOX_2"/>
    <property type="match status" value="1"/>
</dbReference>
<protein>
    <recommendedName>
        <fullName evidence="10">Homeobox-leucine zipper protein</fullName>
    </recommendedName>
    <alternativeName>
        <fullName evidence="10">HD-ZIP protein</fullName>
    </alternativeName>
    <alternativeName>
        <fullName evidence="10">Homeodomain transcription factor</fullName>
    </alternativeName>
</protein>
<keyword evidence="14" id="KW-1185">Reference proteome</keyword>
<dbReference type="SMART" id="SM00389">
    <property type="entry name" value="HOX"/>
    <property type="match status" value="1"/>
</dbReference>
<dbReference type="OrthoDB" id="6159439at2759"/>
<dbReference type="PANTHER" id="PTHR24326:SF122">
    <property type="entry name" value="HOMEOBOX-LEUCINE ZIPPER PROTEIN HOX6"/>
    <property type="match status" value="1"/>
</dbReference>
<evidence type="ECO:0000259" key="12">
    <source>
        <dbReference type="PROSITE" id="PS50071"/>
    </source>
</evidence>
<evidence type="ECO:0000256" key="3">
    <source>
        <dbReference type="ARBA" id="ARBA00023125"/>
    </source>
</evidence>
<dbReference type="Pfam" id="PF00046">
    <property type="entry name" value="Homeodomain"/>
    <property type="match status" value="1"/>
</dbReference>
<evidence type="ECO:0000256" key="1">
    <source>
        <dbReference type="ARBA" id="ARBA00004123"/>
    </source>
</evidence>
<dbReference type="InterPro" id="IPR003106">
    <property type="entry name" value="Leu_zip_homeo"/>
</dbReference>
<dbReference type="Pfam" id="PF02183">
    <property type="entry name" value="HALZ"/>
    <property type="match status" value="1"/>
</dbReference>
<evidence type="ECO:0000256" key="9">
    <source>
        <dbReference type="RuleBase" id="RU000682"/>
    </source>
</evidence>
<dbReference type="GO" id="GO:0005634">
    <property type="term" value="C:nucleus"/>
    <property type="evidence" value="ECO:0007669"/>
    <property type="project" value="UniProtKB-SubCell"/>
</dbReference>
<evidence type="ECO:0000256" key="7">
    <source>
        <dbReference type="ARBA" id="ARBA00025748"/>
    </source>
</evidence>
<evidence type="ECO:0000256" key="6">
    <source>
        <dbReference type="ARBA" id="ARBA00023242"/>
    </source>
</evidence>
<dbReference type="CDD" id="cd00086">
    <property type="entry name" value="homeodomain"/>
    <property type="match status" value="1"/>
</dbReference>
<evidence type="ECO:0000256" key="10">
    <source>
        <dbReference type="RuleBase" id="RU369038"/>
    </source>
</evidence>
<proteinExistence type="inferred from homology"/>
<dbReference type="GO" id="GO:0045893">
    <property type="term" value="P:positive regulation of DNA-templated transcription"/>
    <property type="evidence" value="ECO:0007669"/>
    <property type="project" value="TreeGrafter"/>
</dbReference>
<keyword evidence="6 8" id="KW-0539">Nucleus</keyword>
<evidence type="ECO:0000256" key="4">
    <source>
        <dbReference type="ARBA" id="ARBA00023155"/>
    </source>
</evidence>
<keyword evidence="3 8" id="KW-0238">DNA-binding</keyword>
<gene>
    <name evidence="13" type="ORF">GIB67_000948</name>
</gene>
<dbReference type="AlphaFoldDB" id="A0A7J7MFN3"/>
<sequence length="212" mass="24498">MNKKKSKKMFSDEQIRKMVSIFGSESKLKPRRKLQIAKELGLQPKQVAIWFQNKRARWKSQQLEQDYDILKASYGHLQARFECLKKEKQSLTIEKLADLMGKPREGRRCHTFNSTGDRIEGNSVNGDAKSEFDQKPNLLLEGPKVTAKKGSNDENIKKNFGYFVEEEKLELLSMPESVDGGLASSPDNWCNFDSYLFDDHSCNSSQWWEFCS</sequence>